<accession>A0A2U3DZ16</accession>
<feature type="region of interest" description="Disordered" evidence="1">
    <location>
        <begin position="34"/>
        <end position="58"/>
    </location>
</feature>
<dbReference type="PROSITE" id="PS51257">
    <property type="entry name" value="PROKAR_LIPOPROTEIN"/>
    <property type="match status" value="1"/>
</dbReference>
<feature type="region of interest" description="Disordered" evidence="1">
    <location>
        <begin position="405"/>
        <end position="427"/>
    </location>
</feature>
<sequence length="695" mass="73913">MSAADTRHPGLLMLNRGAVPPWATQACQGQFQLPSGTAQSTSAGAAAPGAPDSSPGSPLSAVCLQAHPLLARDGGPKLAFPPLGSNELNTWRDIWTEGKPRWRFFQGNVHFAVGNAPVPTSVSQPHPERLSLGQCLNRGVSAKSTITNNHHLLAAPGRTMAQKHGGMRHVEVAVSGACERRSLLRQDTGYADEAVREPSGKPWQALAGACTLHDLRRIASHGIASIEPQQQAGHAPLLHAPATPSACTVAMYDGALGRPRPRNQGSAQSGHAQSRSIRAALDLLALGVAFRSGPEEPRSKGRRGTAPATRWCLFSPPLVVVDATREETTHERSDGRQGQYVDDIRQFEGKGLLAAPAILALTGRAETMSSNTEYSYCTWAATTLTLSEAVDGQTQRAQPRWFTTTRGRMQRRRQEEEEEGIPSPPRLRQSHLMLGAWALGPDESAAGGLPDSTEWANGIAQGRPKNHHAAAMLGLASGRRASSGPGSGLRVGAPASAGRVGCRSWARWCGAVEPWAARPPGKPPQVRRGRAADLIINGWKRAGTVEEATPQAVPPLPASTSTCLACLPSKRGPCKPPSTPPSRAGWVEPPAHWQGMGGGAPGGSRRRGSSGALEAIRCPLRRHAQLGDLPCLLQPAGRALDRAPPLQAPPIHPSLPSLHPLQGFFHCCHRPSNAPVPSVDRPCNRLHFQRWPVTD</sequence>
<organism evidence="2 3">
    <name type="scientific">Purpureocillium lilacinum</name>
    <name type="common">Paecilomyces lilacinus</name>
    <dbReference type="NCBI Taxonomy" id="33203"/>
    <lineage>
        <taxon>Eukaryota</taxon>
        <taxon>Fungi</taxon>
        <taxon>Dikarya</taxon>
        <taxon>Ascomycota</taxon>
        <taxon>Pezizomycotina</taxon>
        <taxon>Sordariomycetes</taxon>
        <taxon>Hypocreomycetidae</taxon>
        <taxon>Hypocreales</taxon>
        <taxon>Ophiocordycipitaceae</taxon>
        <taxon>Purpureocillium</taxon>
    </lineage>
</organism>
<proteinExistence type="predicted"/>
<evidence type="ECO:0000313" key="2">
    <source>
        <dbReference type="EMBL" id="PWI67466.1"/>
    </source>
</evidence>
<evidence type="ECO:0000256" key="1">
    <source>
        <dbReference type="SAM" id="MobiDB-lite"/>
    </source>
</evidence>
<evidence type="ECO:0000313" key="3">
    <source>
        <dbReference type="Proteomes" id="UP000245956"/>
    </source>
</evidence>
<comment type="caution">
    <text evidence="2">The sequence shown here is derived from an EMBL/GenBank/DDBJ whole genome shotgun (WGS) entry which is preliminary data.</text>
</comment>
<dbReference type="EMBL" id="LCWV01000018">
    <property type="protein sequence ID" value="PWI67466.1"/>
    <property type="molecule type" value="Genomic_DNA"/>
</dbReference>
<protein>
    <submittedName>
        <fullName evidence="2">Uncharacterized protein</fullName>
    </submittedName>
</protein>
<dbReference type="AlphaFoldDB" id="A0A2U3DZ16"/>
<name>A0A2U3DZ16_PURLI</name>
<reference evidence="2 3" key="1">
    <citation type="journal article" date="2016" name="Front. Microbiol.">
        <title>Genome and transcriptome sequences reveal the specific parasitism of the nematophagous Purpureocillium lilacinum 36-1.</title>
        <authorList>
            <person name="Xie J."/>
            <person name="Li S."/>
            <person name="Mo C."/>
            <person name="Xiao X."/>
            <person name="Peng D."/>
            <person name="Wang G."/>
            <person name="Xiao Y."/>
        </authorList>
    </citation>
    <scope>NUCLEOTIDE SEQUENCE [LARGE SCALE GENOMIC DNA]</scope>
    <source>
        <strain evidence="2 3">36-1</strain>
    </source>
</reference>
<gene>
    <name evidence="2" type="ORF">PCL_02820</name>
</gene>
<dbReference type="Proteomes" id="UP000245956">
    <property type="component" value="Unassembled WGS sequence"/>
</dbReference>